<evidence type="ECO:0000313" key="1">
    <source>
        <dbReference type="EMBL" id="CAK5018672.1"/>
    </source>
</evidence>
<dbReference type="EMBL" id="CAVMJV010000003">
    <property type="protein sequence ID" value="CAK5018672.1"/>
    <property type="molecule type" value="Genomic_DNA"/>
</dbReference>
<comment type="caution">
    <text evidence="1">The sequence shown here is derived from an EMBL/GenBank/DDBJ whole genome shotgun (WGS) entry which is preliminary data.</text>
</comment>
<keyword evidence="2" id="KW-1185">Reference proteome</keyword>
<evidence type="ECO:0000313" key="2">
    <source>
        <dbReference type="Proteomes" id="UP001497535"/>
    </source>
</evidence>
<reference evidence="1" key="1">
    <citation type="submission" date="2023-11" db="EMBL/GenBank/DDBJ databases">
        <authorList>
            <person name="Poullet M."/>
        </authorList>
    </citation>
    <scope>NUCLEOTIDE SEQUENCE</scope>
    <source>
        <strain evidence="1">E1834</strain>
    </source>
</reference>
<accession>A0ACB0XV40</accession>
<gene>
    <name evidence="1" type="ORF">MENTE1834_LOCUS3904</name>
</gene>
<sequence>MMYSLPTEVQLDVLKCLTFDQLFYFKQTNLHFLNLINKYESELARMKFNKLEIIESPQEINLNEFVKPVPEDFKFTLNGRLINKVLINLKLIKFVFQWKKAISESIFLFSNSFESHRKFVIEMEKLLDGNNHFCSLTTLPNIPKNIEEMIILRCWLEKIFNYAFEYVYFNEIVFNPELINLLFDNDKTIPPQFNIQECCLLTENNTLKNISKFVLNHLIISESLTFNFKQADITEENINILFKILTNGGQRLPKVCFNSFYSVDLARLYDLIIQVIKLIYYLITNKGLGQ</sequence>
<protein>
    <submittedName>
        <fullName evidence="1">Uncharacterized protein</fullName>
    </submittedName>
</protein>
<proteinExistence type="predicted"/>
<dbReference type="Proteomes" id="UP001497535">
    <property type="component" value="Unassembled WGS sequence"/>
</dbReference>
<organism evidence="1 2">
    <name type="scientific">Meloidogyne enterolobii</name>
    <name type="common">Root-knot nematode worm</name>
    <name type="synonym">Meloidogyne mayaguensis</name>
    <dbReference type="NCBI Taxonomy" id="390850"/>
    <lineage>
        <taxon>Eukaryota</taxon>
        <taxon>Metazoa</taxon>
        <taxon>Ecdysozoa</taxon>
        <taxon>Nematoda</taxon>
        <taxon>Chromadorea</taxon>
        <taxon>Rhabditida</taxon>
        <taxon>Tylenchina</taxon>
        <taxon>Tylenchomorpha</taxon>
        <taxon>Tylenchoidea</taxon>
        <taxon>Meloidogynidae</taxon>
        <taxon>Meloidogyninae</taxon>
        <taxon>Meloidogyne</taxon>
    </lineage>
</organism>
<name>A0ACB0XV40_MELEN</name>